<evidence type="ECO:0000256" key="1">
    <source>
        <dbReference type="ARBA" id="ARBA00008645"/>
    </source>
</evidence>
<dbReference type="Proteomes" id="UP001595867">
    <property type="component" value="Unassembled WGS sequence"/>
</dbReference>
<feature type="domain" description="PET hydrolase/cutinase-like" evidence="4">
    <location>
        <begin position="27"/>
        <end position="286"/>
    </location>
</feature>
<comment type="similarity">
    <text evidence="1">Belongs to the AB hydrolase superfamily.</text>
</comment>
<keyword evidence="2 5" id="KW-0378">Hydrolase</keyword>
<keyword evidence="3" id="KW-0732">Signal</keyword>
<evidence type="ECO:0000313" key="6">
    <source>
        <dbReference type="Proteomes" id="UP001595867"/>
    </source>
</evidence>
<evidence type="ECO:0000259" key="4">
    <source>
        <dbReference type="Pfam" id="PF12740"/>
    </source>
</evidence>
<feature type="signal peptide" evidence="3">
    <location>
        <begin position="1"/>
        <end position="27"/>
    </location>
</feature>
<accession>A0ABV8IYR8</accession>
<protein>
    <submittedName>
        <fullName evidence="5">Alpha/beta hydrolase family protein</fullName>
    </submittedName>
</protein>
<sequence length="288" mass="29821">MPFPRRALAVLCAAAVAVVATPALSSAAVNPYERGPAPTVASLEAATGPFAIESVTVARAEVSGFGGGTVYHPTDTSAGSFGAVAIVPGFSASQSGVAWLGPRLASQGFVVFTIDTTGSYDQADSRGAQLLAALDYLTTSSAVRTQIDPDRLAVAGHSMGGGGALVAARTRPSLRAALPLAPWHGTKTWPEVRAATLIVGADNDLIAPVGSNAEAFYVGLTGAPEKAYLELDDAGHWAPTANQNPLVAKYSVAWLKRFLDEDTRYERFLCPAPAGPGIQEYRDTCPHV</sequence>
<organism evidence="5 6">
    <name type="scientific">Actinoplanes subglobosus</name>
    <dbReference type="NCBI Taxonomy" id="1547892"/>
    <lineage>
        <taxon>Bacteria</taxon>
        <taxon>Bacillati</taxon>
        <taxon>Actinomycetota</taxon>
        <taxon>Actinomycetes</taxon>
        <taxon>Micromonosporales</taxon>
        <taxon>Micromonosporaceae</taxon>
        <taxon>Actinoplanes</taxon>
    </lineage>
</organism>
<dbReference type="InterPro" id="IPR050261">
    <property type="entry name" value="FrsA_esterase"/>
</dbReference>
<name>A0ABV8IYR8_9ACTN</name>
<reference evidence="6" key="1">
    <citation type="journal article" date="2019" name="Int. J. Syst. Evol. Microbiol.">
        <title>The Global Catalogue of Microorganisms (GCM) 10K type strain sequencing project: providing services to taxonomists for standard genome sequencing and annotation.</title>
        <authorList>
            <consortium name="The Broad Institute Genomics Platform"/>
            <consortium name="The Broad Institute Genome Sequencing Center for Infectious Disease"/>
            <person name="Wu L."/>
            <person name="Ma J."/>
        </authorList>
    </citation>
    <scope>NUCLEOTIDE SEQUENCE [LARGE SCALE GENOMIC DNA]</scope>
    <source>
        <strain evidence="6">TBRC 5832</strain>
    </source>
</reference>
<dbReference type="PANTHER" id="PTHR22946:SF9">
    <property type="entry name" value="POLYKETIDE TRANSFERASE AF380"/>
    <property type="match status" value="1"/>
</dbReference>
<comment type="caution">
    <text evidence="5">The sequence shown here is derived from an EMBL/GenBank/DDBJ whole genome shotgun (WGS) entry which is preliminary data.</text>
</comment>
<dbReference type="GO" id="GO:0016787">
    <property type="term" value="F:hydrolase activity"/>
    <property type="evidence" value="ECO:0007669"/>
    <property type="project" value="UniProtKB-KW"/>
</dbReference>
<evidence type="ECO:0000313" key="5">
    <source>
        <dbReference type="EMBL" id="MFC4069434.1"/>
    </source>
</evidence>
<evidence type="ECO:0000256" key="3">
    <source>
        <dbReference type="SAM" id="SignalP"/>
    </source>
</evidence>
<dbReference type="InterPro" id="IPR029058">
    <property type="entry name" value="AB_hydrolase_fold"/>
</dbReference>
<dbReference type="PANTHER" id="PTHR22946">
    <property type="entry name" value="DIENELACTONE HYDROLASE DOMAIN-CONTAINING PROTEIN-RELATED"/>
    <property type="match status" value="1"/>
</dbReference>
<dbReference type="Pfam" id="PF12740">
    <property type="entry name" value="PETase"/>
    <property type="match status" value="1"/>
</dbReference>
<evidence type="ECO:0000256" key="2">
    <source>
        <dbReference type="ARBA" id="ARBA00022801"/>
    </source>
</evidence>
<feature type="chain" id="PRO_5045456048" evidence="3">
    <location>
        <begin position="28"/>
        <end position="288"/>
    </location>
</feature>
<dbReference type="Gene3D" id="3.40.50.1820">
    <property type="entry name" value="alpha/beta hydrolase"/>
    <property type="match status" value="1"/>
</dbReference>
<dbReference type="RefSeq" id="WP_378070314.1">
    <property type="nucleotide sequence ID" value="NZ_JBHSBL010000020.1"/>
</dbReference>
<keyword evidence="6" id="KW-1185">Reference proteome</keyword>
<gene>
    <name evidence="5" type="ORF">ACFO0C_31310</name>
</gene>
<proteinExistence type="inferred from homology"/>
<dbReference type="InterPro" id="IPR041127">
    <property type="entry name" value="PET_hydrolase/cutinase-like"/>
</dbReference>
<dbReference type="EMBL" id="JBHSBL010000020">
    <property type="protein sequence ID" value="MFC4069434.1"/>
    <property type="molecule type" value="Genomic_DNA"/>
</dbReference>
<dbReference type="SUPFAM" id="SSF53474">
    <property type="entry name" value="alpha/beta-Hydrolases"/>
    <property type="match status" value="1"/>
</dbReference>